<gene>
    <name evidence="1" type="ORF">FOMPIDRAFT_1081423</name>
</gene>
<proteinExistence type="predicted"/>
<protein>
    <submittedName>
        <fullName evidence="1">Uncharacterized protein</fullName>
    </submittedName>
</protein>
<dbReference type="EMBL" id="KE504229">
    <property type="protein sequence ID" value="EPS94561.1"/>
    <property type="molecule type" value="Genomic_DNA"/>
</dbReference>
<dbReference type="AlphaFoldDB" id="S8DM41"/>
<evidence type="ECO:0000313" key="2">
    <source>
        <dbReference type="Proteomes" id="UP000015241"/>
    </source>
</evidence>
<evidence type="ECO:0000313" key="1">
    <source>
        <dbReference type="EMBL" id="EPS94561.1"/>
    </source>
</evidence>
<dbReference type="HOGENOM" id="CLU_111241_0_0_1"/>
<dbReference type="OrthoDB" id="3244737at2759"/>
<feature type="non-terminal residue" evidence="1">
    <location>
        <position position="1"/>
    </location>
</feature>
<dbReference type="Proteomes" id="UP000015241">
    <property type="component" value="Unassembled WGS sequence"/>
</dbReference>
<keyword evidence="2" id="KW-1185">Reference proteome</keyword>
<sequence>LQNASELPERIRSQREAVERERHLADTYREEITQLVQDINQLHPTLDEELIDALSTLPPILNATRTAEADLLSTTIEASLMKLSLIRTRTHVALYGHTSPSRPQATMGRALSVAVDKLRTKQRAQADEEHELDAQLAAYESMLSLVGGREGGF</sequence>
<reference evidence="1 2" key="1">
    <citation type="journal article" date="2012" name="Science">
        <title>The Paleozoic origin of enzymatic lignin decomposition reconstructed from 31 fungal genomes.</title>
        <authorList>
            <person name="Floudas D."/>
            <person name="Binder M."/>
            <person name="Riley R."/>
            <person name="Barry K."/>
            <person name="Blanchette R.A."/>
            <person name="Henrissat B."/>
            <person name="Martinez A.T."/>
            <person name="Otillar R."/>
            <person name="Spatafora J.W."/>
            <person name="Yadav J.S."/>
            <person name="Aerts A."/>
            <person name="Benoit I."/>
            <person name="Boyd A."/>
            <person name="Carlson A."/>
            <person name="Copeland A."/>
            <person name="Coutinho P.M."/>
            <person name="de Vries R.P."/>
            <person name="Ferreira P."/>
            <person name="Findley K."/>
            <person name="Foster B."/>
            <person name="Gaskell J."/>
            <person name="Glotzer D."/>
            <person name="Gorecki P."/>
            <person name="Heitman J."/>
            <person name="Hesse C."/>
            <person name="Hori C."/>
            <person name="Igarashi K."/>
            <person name="Jurgens J.A."/>
            <person name="Kallen N."/>
            <person name="Kersten P."/>
            <person name="Kohler A."/>
            <person name="Kuees U."/>
            <person name="Kumar T.K.A."/>
            <person name="Kuo A."/>
            <person name="LaButti K."/>
            <person name="Larrondo L.F."/>
            <person name="Lindquist E."/>
            <person name="Ling A."/>
            <person name="Lombard V."/>
            <person name="Lucas S."/>
            <person name="Lundell T."/>
            <person name="Martin R."/>
            <person name="McLaughlin D.J."/>
            <person name="Morgenstern I."/>
            <person name="Morin E."/>
            <person name="Murat C."/>
            <person name="Nagy L.G."/>
            <person name="Nolan M."/>
            <person name="Ohm R.A."/>
            <person name="Patyshakuliyeva A."/>
            <person name="Rokas A."/>
            <person name="Ruiz-Duenas F.J."/>
            <person name="Sabat G."/>
            <person name="Salamov A."/>
            <person name="Samejima M."/>
            <person name="Schmutz J."/>
            <person name="Slot J.C."/>
            <person name="St John F."/>
            <person name="Stenlid J."/>
            <person name="Sun H."/>
            <person name="Sun S."/>
            <person name="Syed K."/>
            <person name="Tsang A."/>
            <person name="Wiebenga A."/>
            <person name="Young D."/>
            <person name="Pisabarro A."/>
            <person name="Eastwood D.C."/>
            <person name="Martin F."/>
            <person name="Cullen D."/>
            <person name="Grigoriev I.V."/>
            <person name="Hibbett D.S."/>
        </authorList>
    </citation>
    <scope>NUCLEOTIDE SEQUENCE</scope>
    <source>
        <strain evidence="2">FP-58527</strain>
    </source>
</reference>
<name>S8DM41_FOMSC</name>
<feature type="non-terminal residue" evidence="1">
    <location>
        <position position="153"/>
    </location>
</feature>
<accession>S8DM41</accession>
<organism evidence="1 2">
    <name type="scientific">Fomitopsis schrenkii</name>
    <name type="common">Brown rot fungus</name>
    <dbReference type="NCBI Taxonomy" id="2126942"/>
    <lineage>
        <taxon>Eukaryota</taxon>
        <taxon>Fungi</taxon>
        <taxon>Dikarya</taxon>
        <taxon>Basidiomycota</taxon>
        <taxon>Agaricomycotina</taxon>
        <taxon>Agaricomycetes</taxon>
        <taxon>Polyporales</taxon>
        <taxon>Fomitopsis</taxon>
    </lineage>
</organism>
<dbReference type="InParanoid" id="S8DM41"/>
<dbReference type="eggNOG" id="ENOG502SUQ5">
    <property type="taxonomic scope" value="Eukaryota"/>
</dbReference>